<organism evidence="2 3">
    <name type="scientific">Streptomyces himastatinicus ATCC 53653</name>
    <dbReference type="NCBI Taxonomy" id="457427"/>
    <lineage>
        <taxon>Bacteria</taxon>
        <taxon>Bacillati</taxon>
        <taxon>Actinomycetota</taxon>
        <taxon>Actinomycetes</taxon>
        <taxon>Kitasatosporales</taxon>
        <taxon>Streptomycetaceae</taxon>
        <taxon>Streptomyces</taxon>
        <taxon>Streptomyces violaceusniger group</taxon>
    </lineage>
</organism>
<dbReference type="InterPro" id="IPR011330">
    <property type="entry name" value="Glyco_hydro/deAcase_b/a-brl"/>
</dbReference>
<dbReference type="Pfam" id="PF03746">
    <property type="entry name" value="LamB_YcsF"/>
    <property type="match status" value="1"/>
</dbReference>
<comment type="subunit">
    <text evidence="1">Forms a complex composed of PxpA, PxpB and PxpC.</text>
</comment>
<reference evidence="2 3" key="1">
    <citation type="submission" date="2009-02" db="EMBL/GenBank/DDBJ databases">
        <title>Annotation of Streptomyces hygroscopicus strain ATCC 53653.</title>
        <authorList>
            <consortium name="The Broad Institute Genome Sequencing Platform"/>
            <consortium name="Broad Institute Microbial Sequencing Center"/>
            <person name="Fischbach M."/>
            <person name="Godfrey P."/>
            <person name="Ward D."/>
            <person name="Young S."/>
            <person name="Zeng Q."/>
            <person name="Koehrsen M."/>
            <person name="Alvarado L."/>
            <person name="Berlin A.M."/>
            <person name="Bochicchio J."/>
            <person name="Borenstein D."/>
            <person name="Chapman S.B."/>
            <person name="Chen Z."/>
            <person name="Engels R."/>
            <person name="Freedman E."/>
            <person name="Gellesch M."/>
            <person name="Goldberg J."/>
            <person name="Griggs A."/>
            <person name="Gujja S."/>
            <person name="Heilman E.R."/>
            <person name="Heiman D.I."/>
            <person name="Hepburn T.A."/>
            <person name="Howarth C."/>
            <person name="Jen D."/>
            <person name="Larson L."/>
            <person name="Lewis B."/>
            <person name="Mehta T."/>
            <person name="Park D."/>
            <person name="Pearson M."/>
            <person name="Richards J."/>
            <person name="Roberts A."/>
            <person name="Saif S."/>
            <person name="Shea T.D."/>
            <person name="Shenoy N."/>
            <person name="Sisk P."/>
            <person name="Stolte C."/>
            <person name="Sykes S.N."/>
            <person name="Thomson T."/>
            <person name="Walk T."/>
            <person name="White J."/>
            <person name="Yandava C."/>
            <person name="Straight P."/>
            <person name="Clardy J."/>
            <person name="Hung D."/>
            <person name="Kolter R."/>
            <person name="Mekalanos J."/>
            <person name="Walker S."/>
            <person name="Walsh C.T."/>
            <person name="Wieland-Brown L.C."/>
            <person name="Haas B."/>
            <person name="Nusbaum C."/>
            <person name="Birren B."/>
        </authorList>
    </citation>
    <scope>NUCLEOTIDE SEQUENCE [LARGE SCALE GENOMIC DNA]</scope>
    <source>
        <strain evidence="2 3">ATCC 53653</strain>
    </source>
</reference>
<protein>
    <recommendedName>
        <fullName evidence="1">5-oxoprolinase subunit A</fullName>
        <shortName evidence="1">5-OPase subunit A</shortName>
        <ecNumber evidence="1">3.5.2.9</ecNumber>
    </recommendedName>
    <alternativeName>
        <fullName evidence="1">5-oxoprolinase (ATP-hydrolyzing) subunit A</fullName>
    </alternativeName>
</protein>
<dbReference type="HAMAP" id="MF_00691">
    <property type="entry name" value="PxpA"/>
    <property type="match status" value="1"/>
</dbReference>
<dbReference type="AlphaFoldDB" id="D9WA71"/>
<dbReference type="PANTHER" id="PTHR30292">
    <property type="entry name" value="UNCHARACTERIZED PROTEIN YBGL-RELATED"/>
    <property type="match status" value="1"/>
</dbReference>
<evidence type="ECO:0000256" key="1">
    <source>
        <dbReference type="HAMAP-Rule" id="MF_00691"/>
    </source>
</evidence>
<gene>
    <name evidence="1" type="primary">pxpA</name>
    <name evidence="2" type="ORF">SSOG_04581</name>
</gene>
<dbReference type="EMBL" id="GG657754">
    <property type="protein sequence ID" value="EFL24866.1"/>
    <property type="molecule type" value="Genomic_DNA"/>
</dbReference>
<accession>D9WA71</accession>
<dbReference type="NCBIfam" id="NF003814">
    <property type="entry name" value="PRK05406.1-3"/>
    <property type="match status" value="1"/>
</dbReference>
<comment type="similarity">
    <text evidence="1">Belongs to the LamB/PxpA family.</text>
</comment>
<keyword evidence="1" id="KW-0067">ATP-binding</keyword>
<dbReference type="EC" id="3.5.2.9" evidence="1"/>
<sequence length="377" mass="40003">MCRMSAARVMLPASTIFTNEYRRLVSMCGPPGWAGPHGRRRTDRRRTASVAQVITRADYVTPNAYLPPSLGRITFTGTRISLLAKIPLATLLHSSLSKSDNAAFFSFRRTSMTHAVDLVADLGEGFGAYTMGDDEALLDVLTSANIACGFHAGDPRIMDATVRRCAEIGVAVGAHHSFPDLVGFGRRAMDLTPDEVRTDTLYQMGALHAFATAHGTGLRHIAPHGRLGNLVATRPDYAEAVAGAVASFDRSLIVLAQDGELADAARALGLRVGIVGIADRAYRDDGTLVPRSEPGAVLHDAGEIAERTVRMVTEGVIHTVGGRDLPVACDTVLLHGDTPGAIALARRIRAELLTAGVRIAPLNEVLDLKADATVGSA</sequence>
<dbReference type="NCBIfam" id="NF003816">
    <property type="entry name" value="PRK05406.1-5"/>
    <property type="match status" value="1"/>
</dbReference>
<dbReference type="HOGENOM" id="CLU_733452_0_0_11"/>
<dbReference type="PANTHER" id="PTHR30292:SF0">
    <property type="entry name" value="5-OXOPROLINASE SUBUNIT A"/>
    <property type="match status" value="1"/>
</dbReference>
<dbReference type="Proteomes" id="UP000003963">
    <property type="component" value="Unassembled WGS sequence"/>
</dbReference>
<proteinExistence type="inferred from homology"/>
<keyword evidence="1" id="KW-0547">Nucleotide-binding</keyword>
<dbReference type="GO" id="GO:0017168">
    <property type="term" value="F:5-oxoprolinase (ATP-hydrolyzing) activity"/>
    <property type="evidence" value="ECO:0007669"/>
    <property type="project" value="UniProtKB-UniRule"/>
</dbReference>
<keyword evidence="3" id="KW-1185">Reference proteome</keyword>
<name>D9WA71_9ACTN</name>
<dbReference type="STRING" id="457427.SSOG_04581"/>
<dbReference type="SUPFAM" id="SSF88713">
    <property type="entry name" value="Glycoside hydrolase/deacetylase"/>
    <property type="match status" value="1"/>
</dbReference>
<comment type="catalytic activity">
    <reaction evidence="1">
        <text>5-oxo-L-proline + ATP + 2 H2O = L-glutamate + ADP + phosphate + H(+)</text>
        <dbReference type="Rhea" id="RHEA:10348"/>
        <dbReference type="ChEBI" id="CHEBI:15377"/>
        <dbReference type="ChEBI" id="CHEBI:15378"/>
        <dbReference type="ChEBI" id="CHEBI:29985"/>
        <dbReference type="ChEBI" id="CHEBI:30616"/>
        <dbReference type="ChEBI" id="CHEBI:43474"/>
        <dbReference type="ChEBI" id="CHEBI:58402"/>
        <dbReference type="ChEBI" id="CHEBI:456216"/>
        <dbReference type="EC" id="3.5.2.9"/>
    </reaction>
</comment>
<keyword evidence="1" id="KW-0378">Hydrolase</keyword>
<dbReference type="InterPro" id="IPR005501">
    <property type="entry name" value="LamB/YcsF/PxpA-like"/>
</dbReference>
<dbReference type="Gene3D" id="3.20.20.370">
    <property type="entry name" value="Glycoside hydrolase/deacetylase"/>
    <property type="match status" value="1"/>
</dbReference>
<dbReference type="GO" id="GO:0005975">
    <property type="term" value="P:carbohydrate metabolic process"/>
    <property type="evidence" value="ECO:0007669"/>
    <property type="project" value="InterPro"/>
</dbReference>
<dbReference type="GO" id="GO:0005524">
    <property type="term" value="F:ATP binding"/>
    <property type="evidence" value="ECO:0007669"/>
    <property type="project" value="UniProtKB-UniRule"/>
</dbReference>
<evidence type="ECO:0000313" key="3">
    <source>
        <dbReference type="Proteomes" id="UP000003963"/>
    </source>
</evidence>
<dbReference type="CDD" id="cd10787">
    <property type="entry name" value="LamB_YcsF_like"/>
    <property type="match status" value="1"/>
</dbReference>
<comment type="function">
    <text evidence="1">Catalyzes the cleavage of 5-oxoproline to form L-glutamate coupled to the hydrolysis of ATP to ADP and inorganic phosphate.</text>
</comment>
<evidence type="ECO:0000313" key="2">
    <source>
        <dbReference type="EMBL" id="EFL24866.1"/>
    </source>
</evidence>